<feature type="compositionally biased region" description="Polar residues" evidence="6">
    <location>
        <begin position="810"/>
        <end position="819"/>
    </location>
</feature>
<evidence type="ECO:0000313" key="9">
    <source>
        <dbReference type="EMBL" id="GJT94337.1"/>
    </source>
</evidence>
<feature type="region of interest" description="Disordered" evidence="6">
    <location>
        <begin position="215"/>
        <end position="260"/>
    </location>
</feature>
<dbReference type="PANTHER" id="PTHR42648:SF25">
    <property type="entry name" value="RNA-DIRECTED DNA POLYMERASE"/>
    <property type="match status" value="1"/>
</dbReference>
<dbReference type="PANTHER" id="PTHR42648">
    <property type="entry name" value="TRANSPOSASE, PUTATIVE-RELATED"/>
    <property type="match status" value="1"/>
</dbReference>
<evidence type="ECO:0000256" key="4">
    <source>
        <dbReference type="ARBA" id="ARBA00022801"/>
    </source>
</evidence>
<evidence type="ECO:0000256" key="1">
    <source>
        <dbReference type="ARBA" id="ARBA00022670"/>
    </source>
</evidence>
<evidence type="ECO:0000313" key="10">
    <source>
        <dbReference type="Proteomes" id="UP001151760"/>
    </source>
</evidence>
<keyword evidence="4" id="KW-0378">Hydrolase</keyword>
<comment type="caution">
    <text evidence="9">The sequence shown here is derived from an EMBL/GenBank/DDBJ whole genome shotgun (WGS) entry which is preliminary data.</text>
</comment>
<dbReference type="InterPro" id="IPR013103">
    <property type="entry name" value="RVT_2"/>
</dbReference>
<feature type="compositionally biased region" description="Basic and acidic residues" evidence="6">
    <location>
        <begin position="250"/>
        <end position="260"/>
    </location>
</feature>
<proteinExistence type="predicted"/>
<dbReference type="SUPFAM" id="SSF53098">
    <property type="entry name" value="Ribonuclease H-like"/>
    <property type="match status" value="1"/>
</dbReference>
<dbReference type="InterPro" id="IPR054722">
    <property type="entry name" value="PolX-like_BBD"/>
</dbReference>
<dbReference type="InterPro" id="IPR001584">
    <property type="entry name" value="Integrase_cat-core"/>
</dbReference>
<organism evidence="9 10">
    <name type="scientific">Tanacetum coccineum</name>
    <dbReference type="NCBI Taxonomy" id="301880"/>
    <lineage>
        <taxon>Eukaryota</taxon>
        <taxon>Viridiplantae</taxon>
        <taxon>Streptophyta</taxon>
        <taxon>Embryophyta</taxon>
        <taxon>Tracheophyta</taxon>
        <taxon>Spermatophyta</taxon>
        <taxon>Magnoliopsida</taxon>
        <taxon>eudicotyledons</taxon>
        <taxon>Gunneridae</taxon>
        <taxon>Pentapetalae</taxon>
        <taxon>asterids</taxon>
        <taxon>campanulids</taxon>
        <taxon>Asterales</taxon>
        <taxon>Asteraceae</taxon>
        <taxon>Asteroideae</taxon>
        <taxon>Anthemideae</taxon>
        <taxon>Anthemidinae</taxon>
        <taxon>Tanacetum</taxon>
    </lineage>
</organism>
<keyword evidence="2" id="KW-0479">Metal-binding</keyword>
<evidence type="ECO:0000259" key="8">
    <source>
        <dbReference type="PROSITE" id="PS50994"/>
    </source>
</evidence>
<dbReference type="Gene3D" id="3.30.420.10">
    <property type="entry name" value="Ribonuclease H-like superfamily/Ribonuclease H"/>
    <property type="match status" value="1"/>
</dbReference>
<dbReference type="InterPro" id="IPR025724">
    <property type="entry name" value="GAG-pre-integrase_dom"/>
</dbReference>
<evidence type="ECO:0000256" key="5">
    <source>
        <dbReference type="PROSITE-ProRule" id="PRU00047"/>
    </source>
</evidence>
<dbReference type="InterPro" id="IPR043502">
    <property type="entry name" value="DNA/RNA_pol_sf"/>
</dbReference>
<dbReference type="PROSITE" id="PS50994">
    <property type="entry name" value="INTEGRASE"/>
    <property type="match status" value="1"/>
</dbReference>
<dbReference type="SMART" id="SM00343">
    <property type="entry name" value="ZnF_C2HC"/>
    <property type="match status" value="1"/>
</dbReference>
<dbReference type="EMBL" id="BQNB010020286">
    <property type="protein sequence ID" value="GJT94337.1"/>
    <property type="molecule type" value="Genomic_DNA"/>
</dbReference>
<dbReference type="SUPFAM" id="SSF57756">
    <property type="entry name" value="Retrovirus zinc finger-like domains"/>
    <property type="match status" value="1"/>
</dbReference>
<keyword evidence="5" id="KW-0862">Zinc</keyword>
<keyword evidence="5" id="KW-0863">Zinc-finger</keyword>
<reference evidence="9" key="1">
    <citation type="journal article" date="2022" name="Int. J. Mol. Sci.">
        <title>Draft Genome of Tanacetum Coccineum: Genomic Comparison of Closely Related Tanacetum-Family Plants.</title>
        <authorList>
            <person name="Yamashiro T."/>
            <person name="Shiraishi A."/>
            <person name="Nakayama K."/>
            <person name="Satake H."/>
        </authorList>
    </citation>
    <scope>NUCLEOTIDE SEQUENCE</scope>
</reference>
<dbReference type="InterPro" id="IPR039537">
    <property type="entry name" value="Retrotran_Ty1/copia-like"/>
</dbReference>
<dbReference type="Pfam" id="PF22936">
    <property type="entry name" value="Pol_BBD"/>
    <property type="match status" value="1"/>
</dbReference>
<feature type="compositionally biased region" description="Low complexity" evidence="6">
    <location>
        <begin position="228"/>
        <end position="245"/>
    </location>
</feature>
<protein>
    <submittedName>
        <fullName evidence="9">Zinc finger, CCHC-type containing protein</fullName>
    </submittedName>
</protein>
<evidence type="ECO:0000256" key="6">
    <source>
        <dbReference type="SAM" id="MobiDB-lite"/>
    </source>
</evidence>
<dbReference type="PROSITE" id="PS50158">
    <property type="entry name" value="ZF_CCHC"/>
    <property type="match status" value="1"/>
</dbReference>
<evidence type="ECO:0000256" key="3">
    <source>
        <dbReference type="ARBA" id="ARBA00022750"/>
    </source>
</evidence>
<dbReference type="Gene3D" id="4.10.60.10">
    <property type="entry name" value="Zinc finger, CCHC-type"/>
    <property type="match status" value="1"/>
</dbReference>
<dbReference type="Pfam" id="PF13976">
    <property type="entry name" value="gag_pre-integrs"/>
    <property type="match status" value="1"/>
</dbReference>
<gene>
    <name evidence="9" type="ORF">Tco_1083182</name>
</gene>
<dbReference type="Proteomes" id="UP001151760">
    <property type="component" value="Unassembled WGS sequence"/>
</dbReference>
<evidence type="ECO:0000259" key="7">
    <source>
        <dbReference type="PROSITE" id="PS50158"/>
    </source>
</evidence>
<accession>A0ABQ5I2H7</accession>
<dbReference type="InterPro" id="IPR012337">
    <property type="entry name" value="RNaseH-like_sf"/>
</dbReference>
<evidence type="ECO:0000256" key="2">
    <source>
        <dbReference type="ARBA" id="ARBA00022723"/>
    </source>
</evidence>
<dbReference type="InterPro" id="IPR057670">
    <property type="entry name" value="SH3_retrovirus"/>
</dbReference>
<dbReference type="Pfam" id="PF00665">
    <property type="entry name" value="rve"/>
    <property type="match status" value="1"/>
</dbReference>
<feature type="domain" description="CCHC-type" evidence="7">
    <location>
        <begin position="269"/>
        <end position="285"/>
    </location>
</feature>
<dbReference type="Pfam" id="PF25597">
    <property type="entry name" value="SH3_retrovirus"/>
    <property type="match status" value="1"/>
</dbReference>
<dbReference type="Pfam" id="PF07727">
    <property type="entry name" value="RVT_2"/>
    <property type="match status" value="1"/>
</dbReference>
<dbReference type="InterPro" id="IPR036397">
    <property type="entry name" value="RNaseH_sf"/>
</dbReference>
<feature type="compositionally biased region" description="Basic residues" evidence="6">
    <location>
        <begin position="218"/>
        <end position="227"/>
    </location>
</feature>
<feature type="region of interest" description="Disordered" evidence="6">
    <location>
        <begin position="802"/>
        <end position="842"/>
    </location>
</feature>
<reference evidence="9" key="2">
    <citation type="submission" date="2022-01" db="EMBL/GenBank/DDBJ databases">
        <authorList>
            <person name="Yamashiro T."/>
            <person name="Shiraishi A."/>
            <person name="Satake H."/>
            <person name="Nakayama K."/>
        </authorList>
    </citation>
    <scope>NUCLEOTIDE SEQUENCE</scope>
</reference>
<dbReference type="InterPro" id="IPR036875">
    <property type="entry name" value="Znf_CCHC_sf"/>
</dbReference>
<dbReference type="InterPro" id="IPR001878">
    <property type="entry name" value="Znf_CCHC"/>
</dbReference>
<sequence length="1385" mass="157609">MASTSAPKPVTPIAQYQCPKLKNTNYTVWAIQIKVILEAHDLWEAIEPKEGAEVDNKKDKATTAFLYQALTEDVILQVAGCETAKELWESLKTRHVGEEKVQQARLQSLMIGFNTLQMKDEDTVDAFTAKLNSYATKARELGKTLDESLLVRKLLDATPDRFIQIVASIEQTSDLDDISLDEITGKLKAFEERIKLRKGGQVESQENLLFVHGEHSGKGRRFNKRGGRSNFSRGNWRNFRNRNNSQGENTNHKENSDKSKGEWDLSKVRCFKCHKRGHLKKDCRKTSTTQEQSNLILEDDEPSLLMTTHEEILLNEGQIQPEKYASGDASIWYLDNGASNHMTGVKSHFKDINESVTGRVRFGDGSYVQIKGKGSILLECRNHEQKIVSDVYYIPNLKSNILSLGQLTEIGCKVIMDGNKLTLYDKSKKLLMKVERSKNRLYSIRLQIDTPICLLANVDNQAWLWHARLGHLNFDDINKMTRKGLVEGIPRINHAGQICDACLLGKHSRTPFPNQAKFRSKNPLDLVYGDLCGPISPATHSGKKLIFLLVDDCTRFMWAYFLTSKDQAFSTFKEFRQKIEMEMRMKVRMLRTDRGGEFTSNEFTKYCKENGIARQLTAPYSPQQNGVVERRNRTVLSTTRSMMKAMKLPLTFWAEAVRHAIYILNRVPTRALENKTPYEALYNRKPNLENLRIFGCTAYAKITIPHLKKLDDRSIPMIYLGVEEGSKACRLYDPIAKRKQVSRDVKFMETKPWDWDKDGEDTRTQDTFRASFVVEGVDNENATPVNIEINDNIDDTYQEEDLVNDPDSPITPQAYTYNPHSEEEEEATTSSTKNSGNRFDDTPVRGFKDLGEIYKDAREVEVGDLLLMEEEPRNYKEASTDEKWIEAMEIELDSINKNNTWTLTTLPPNQKAIGLKWVFKTKRDAKGNIIKYKARLVAKGYVQEQGIDFDEVFAPVARIETVRLILALAAYHGWQVHHLDVKSAFLHGELKEEVYVTQPEGFVQQGNSGKVYKLTKALYGLRQAPRAWNVKLDQTLKLLNFKKCNLEQAVYTKRSKTSTLIVGVYVDDLIITGTPRKEIDAFKSQMQEKFEMSDLGLLAYYLGIEVTQTGGEITIKQTGYINKILKDTSMTDSNDTKIPMDPGTKLVKAEDGNSVDATYYRSLIGSLRYLLHTRPDLSYAVGLLSRFMQDPKEIHLKAVKQVIRYIKGTKEHGIIYKKEGGCKITGYSDSSYGINTDQGKGTTGIVFYFGESPITWCTQKQPTVALSSCESEFMAATAAACQALWLKRLLSELTGWEEERITLKVDNVSAIALVRNPVFHGRSKHIDIRYHFIRECVENGHINVEHVSGELQRADILTKALPRLKFVTMRQMLGVQDLGRSNDQD</sequence>
<keyword evidence="1" id="KW-0645">Protease</keyword>
<name>A0ABQ5I2H7_9ASTR</name>
<dbReference type="Pfam" id="PF14223">
    <property type="entry name" value="Retrotran_gag_2"/>
    <property type="match status" value="1"/>
</dbReference>
<keyword evidence="10" id="KW-1185">Reference proteome</keyword>
<dbReference type="SUPFAM" id="SSF56672">
    <property type="entry name" value="DNA/RNA polymerases"/>
    <property type="match status" value="1"/>
</dbReference>
<dbReference type="CDD" id="cd09272">
    <property type="entry name" value="RNase_HI_RT_Ty1"/>
    <property type="match status" value="1"/>
</dbReference>
<feature type="domain" description="Integrase catalytic" evidence="8">
    <location>
        <begin position="519"/>
        <end position="685"/>
    </location>
</feature>
<keyword evidence="3" id="KW-0064">Aspartyl protease</keyword>